<dbReference type="Gene3D" id="1.10.238.260">
    <property type="match status" value="1"/>
</dbReference>
<dbReference type="InterPro" id="IPR054691">
    <property type="entry name" value="LeuA/HCS_post-cat"/>
</dbReference>
<dbReference type="RefSeq" id="WP_003597796.1">
    <property type="nucleotide sequence ID" value="NZ_AGJK01000018.1"/>
</dbReference>
<feature type="binding site" evidence="12">
    <location>
        <position position="211"/>
    </location>
    <ligand>
        <name>Mn(2+)</name>
        <dbReference type="ChEBI" id="CHEBI:29035"/>
    </ligand>
</feature>
<dbReference type="PROSITE" id="PS00816">
    <property type="entry name" value="AIPM_HOMOCIT_SYNTH_2"/>
    <property type="match status" value="1"/>
</dbReference>
<evidence type="ECO:0000256" key="3">
    <source>
        <dbReference type="ARBA" id="ARBA00012973"/>
    </source>
</evidence>
<name>H1KER0_METEX</name>
<comment type="catalytic activity">
    <reaction evidence="12">
        <text>3-methyl-2-oxobutanoate + acetyl-CoA + H2O = (2S)-2-isopropylmalate + CoA + H(+)</text>
        <dbReference type="Rhea" id="RHEA:21524"/>
        <dbReference type="ChEBI" id="CHEBI:1178"/>
        <dbReference type="ChEBI" id="CHEBI:11851"/>
        <dbReference type="ChEBI" id="CHEBI:15377"/>
        <dbReference type="ChEBI" id="CHEBI:15378"/>
        <dbReference type="ChEBI" id="CHEBI:57287"/>
        <dbReference type="ChEBI" id="CHEBI:57288"/>
        <dbReference type="EC" id="2.3.3.13"/>
    </reaction>
</comment>
<dbReference type="GO" id="GO:0030145">
    <property type="term" value="F:manganese ion binding"/>
    <property type="evidence" value="ECO:0007669"/>
    <property type="project" value="UniProtKB-UniRule"/>
</dbReference>
<keyword evidence="9 12" id="KW-0464">Manganese</keyword>
<dbReference type="PROSITE" id="PS00815">
    <property type="entry name" value="AIPM_HOMOCIT_SYNTH_1"/>
    <property type="match status" value="1"/>
</dbReference>
<evidence type="ECO:0000256" key="9">
    <source>
        <dbReference type="ARBA" id="ARBA00023211"/>
    </source>
</evidence>
<evidence type="ECO:0000256" key="12">
    <source>
        <dbReference type="HAMAP-Rule" id="MF_01025"/>
    </source>
</evidence>
<evidence type="ECO:0000256" key="2">
    <source>
        <dbReference type="ARBA" id="ARBA00009396"/>
    </source>
</evidence>
<dbReference type="NCBIfam" id="TIGR00973">
    <property type="entry name" value="leuA_bact"/>
    <property type="match status" value="1"/>
</dbReference>
<evidence type="ECO:0000256" key="6">
    <source>
        <dbReference type="ARBA" id="ARBA00022605"/>
    </source>
</evidence>
<evidence type="ECO:0000256" key="4">
    <source>
        <dbReference type="ARBA" id="ARBA00018198"/>
    </source>
</evidence>
<dbReference type="Gene3D" id="3.20.20.70">
    <property type="entry name" value="Aldolase class I"/>
    <property type="match status" value="1"/>
</dbReference>
<dbReference type="FunFam" id="3.30.160.270:FF:000003">
    <property type="entry name" value="2-isopropylmalate synthase"/>
    <property type="match status" value="1"/>
</dbReference>
<dbReference type="CDD" id="cd07940">
    <property type="entry name" value="DRE_TIM_IPMS"/>
    <property type="match status" value="1"/>
</dbReference>
<keyword evidence="6 12" id="KW-0028">Amino-acid biosynthesis</keyword>
<dbReference type="NCBIfam" id="NF002087">
    <property type="entry name" value="PRK00915.1-4"/>
    <property type="match status" value="1"/>
</dbReference>
<dbReference type="SMART" id="SM00917">
    <property type="entry name" value="LeuA_dimer"/>
    <property type="match status" value="1"/>
</dbReference>
<evidence type="ECO:0000313" key="14">
    <source>
        <dbReference type="EMBL" id="EHP94004.1"/>
    </source>
</evidence>
<evidence type="ECO:0000256" key="7">
    <source>
        <dbReference type="ARBA" id="ARBA00022679"/>
    </source>
</evidence>
<dbReference type="EC" id="2.3.3.13" evidence="3 12"/>
<dbReference type="PANTHER" id="PTHR10277">
    <property type="entry name" value="HOMOCITRATE SYNTHASE-RELATED"/>
    <property type="match status" value="1"/>
</dbReference>
<dbReference type="InterPro" id="IPR002034">
    <property type="entry name" value="AIPM/Hcit_synth_CS"/>
</dbReference>
<dbReference type="GO" id="GO:0009098">
    <property type="term" value="P:L-leucine biosynthetic process"/>
    <property type="evidence" value="ECO:0007669"/>
    <property type="project" value="UniProtKB-UniRule"/>
</dbReference>
<organism evidence="14 15">
    <name type="scientific">Methylorubrum extorquens DSM 13060</name>
    <dbReference type="NCBI Taxonomy" id="882800"/>
    <lineage>
        <taxon>Bacteria</taxon>
        <taxon>Pseudomonadati</taxon>
        <taxon>Pseudomonadota</taxon>
        <taxon>Alphaproteobacteria</taxon>
        <taxon>Hyphomicrobiales</taxon>
        <taxon>Methylobacteriaceae</taxon>
        <taxon>Methylorubrum</taxon>
    </lineage>
</organism>
<dbReference type="GO" id="GO:0003852">
    <property type="term" value="F:2-isopropylmalate synthase activity"/>
    <property type="evidence" value="ECO:0007669"/>
    <property type="project" value="UniProtKB-UniRule"/>
</dbReference>
<feature type="binding site" evidence="12">
    <location>
        <position position="21"/>
    </location>
    <ligand>
        <name>Mn(2+)</name>
        <dbReference type="ChEBI" id="CHEBI:29035"/>
    </ligand>
</feature>
<dbReference type="InterPro" id="IPR013709">
    <property type="entry name" value="2-isopropylmalate_synth_dimer"/>
</dbReference>
<evidence type="ECO:0000256" key="11">
    <source>
        <dbReference type="ARBA" id="ARBA00029993"/>
    </source>
</evidence>
<reference evidence="14 15" key="1">
    <citation type="submission" date="2011-09" db="EMBL/GenBank/DDBJ databases">
        <title>The draft genome of Methylobacterium extorquens DSM 13060.</title>
        <authorList>
            <consortium name="US DOE Joint Genome Institute (JGI-PGF)"/>
            <person name="Lucas S."/>
            <person name="Han J."/>
            <person name="Lapidus A."/>
            <person name="Cheng J.-F."/>
            <person name="Goodwin L."/>
            <person name="Pitluck S."/>
            <person name="Peters L."/>
            <person name="Land M.L."/>
            <person name="Hauser L."/>
            <person name="Koskimaki J."/>
            <person name="Halonen O."/>
            <person name="Pirttila A."/>
            <person name="Frank C."/>
            <person name="Woyke T.J."/>
        </authorList>
    </citation>
    <scope>NUCLEOTIDE SEQUENCE [LARGE SCALE GENOMIC DNA]</scope>
    <source>
        <strain evidence="14 15">DSM 13060</strain>
    </source>
</reference>
<dbReference type="GO" id="GO:0005829">
    <property type="term" value="C:cytosol"/>
    <property type="evidence" value="ECO:0007669"/>
    <property type="project" value="TreeGrafter"/>
</dbReference>
<dbReference type="GO" id="GO:0003985">
    <property type="term" value="F:acetyl-CoA C-acetyltransferase activity"/>
    <property type="evidence" value="ECO:0007669"/>
    <property type="project" value="UniProtKB-UniRule"/>
</dbReference>
<feature type="region of interest" description="Regulatory domain" evidence="12">
    <location>
        <begin position="400"/>
        <end position="522"/>
    </location>
</feature>
<dbReference type="InterPro" id="IPR036230">
    <property type="entry name" value="LeuA_allosteric_dom_sf"/>
</dbReference>
<evidence type="ECO:0000259" key="13">
    <source>
        <dbReference type="PROSITE" id="PS50991"/>
    </source>
</evidence>
<gene>
    <name evidence="12" type="primary">leuA</name>
    <name evidence="14" type="ORF">MetexDRAFT_1122</name>
</gene>
<comment type="pathway">
    <text evidence="1 12">Amino-acid biosynthesis; L-leucine biosynthesis; L-leucine from 3-methyl-2-oxobutanoate: step 1/4.</text>
</comment>
<keyword evidence="8 12" id="KW-0479">Metal-binding</keyword>
<comment type="caution">
    <text evidence="14">The sequence shown here is derived from an EMBL/GenBank/DDBJ whole genome shotgun (WGS) entry which is preliminary data.</text>
</comment>
<evidence type="ECO:0000256" key="5">
    <source>
        <dbReference type="ARBA" id="ARBA00022430"/>
    </source>
</evidence>
<dbReference type="HAMAP" id="MF_01025">
    <property type="entry name" value="LeuA_type1"/>
    <property type="match status" value="1"/>
</dbReference>
<feature type="binding site" evidence="12">
    <location>
        <position position="247"/>
    </location>
    <ligand>
        <name>Mn(2+)</name>
        <dbReference type="ChEBI" id="CHEBI:29035"/>
    </ligand>
</feature>
<sequence>MANTTQSAKDRVVIFDTTLRDGEQCPGATMTLDEKLAVAELLDGMGVDIIEAGFPIASNGDFEAVSEIARRTKRATVAGLARAIPADIARAGEAVAVRHAERGRIHTFVSTSAIHLAHQMRKTQDEVIEIILKTVAQARDLVEDVEWSAMDATRTDIDYLCRCVEAAIRSGATTINLPDTVGYATPQEYGAMFRQVRERVPNADKAIFSVHCHNDLGLAVANSLAGLEGGARQIECTVNGIGERAGNAALEEIVMAIRTRADVMPYDTGIDSTMLTRASKLVSHAANFPVQYNKAIVGRNAFAHESGIHQDGMLKHSETYEIMTPASVGLAKTSLVMGKHSGRAAFKSKLGELGISLSDNQFQDVFERFKALADRKKHVYDEDIEALVDEKRATAHDRIKLVSLSVIAGTRGPQRATMKIEMDGRIFTAEADGNGPVDAVFNAIHEIVPHDAVLELYQVHAVTEGTDAQAEVSVRLKAGERSVTARGADPDTLVASAKAYLSALNKLSAASVRLHAQHAAVV</sequence>
<comment type="subunit">
    <text evidence="12">Homodimer.</text>
</comment>
<dbReference type="UniPathway" id="UPA00048">
    <property type="reaction ID" value="UER00070"/>
</dbReference>
<dbReference type="SUPFAM" id="SSF51569">
    <property type="entry name" value="Aldolase"/>
    <property type="match status" value="1"/>
</dbReference>
<dbReference type="AlphaFoldDB" id="H1KER0"/>
<comment type="similarity">
    <text evidence="2 12">Belongs to the alpha-IPM synthase/homocitrate synthase family. LeuA type 1 subfamily.</text>
</comment>
<dbReference type="FunFam" id="3.20.20.70:FF:000010">
    <property type="entry name" value="2-isopropylmalate synthase"/>
    <property type="match status" value="1"/>
</dbReference>
<dbReference type="InterPro" id="IPR013785">
    <property type="entry name" value="Aldolase_TIM"/>
</dbReference>
<comment type="function">
    <text evidence="12">Catalyzes the condensation of the acetyl group of acetyl-CoA with 3-methyl-2-oxobutanoate (2-ketoisovalerate) to form 3-carboxy-3-hydroxy-4-methylpentanoate (2-isopropylmalate).</text>
</comment>
<keyword evidence="12" id="KW-0963">Cytoplasm</keyword>
<keyword evidence="5 12" id="KW-0432">Leucine biosynthesis</keyword>
<dbReference type="Pfam" id="PF22617">
    <property type="entry name" value="HCS_D2"/>
    <property type="match status" value="1"/>
</dbReference>
<dbReference type="PATRIC" id="fig|882800.3.peg.1097"/>
<dbReference type="PANTHER" id="PTHR10277:SF9">
    <property type="entry name" value="2-ISOPROPYLMALATE SYNTHASE 1, CHLOROPLASTIC-RELATED"/>
    <property type="match status" value="1"/>
</dbReference>
<dbReference type="SUPFAM" id="SSF110921">
    <property type="entry name" value="2-isopropylmalate synthase LeuA, allosteric (dimerisation) domain"/>
    <property type="match status" value="1"/>
</dbReference>
<keyword evidence="14" id="KW-0012">Acyltransferase</keyword>
<accession>H1KER0</accession>
<proteinExistence type="inferred from homology"/>
<keyword evidence="7 12" id="KW-0808">Transferase</keyword>
<feature type="binding site" evidence="12">
    <location>
        <position position="213"/>
    </location>
    <ligand>
        <name>Mn(2+)</name>
        <dbReference type="ChEBI" id="CHEBI:29035"/>
    </ligand>
</feature>
<dbReference type="NCBIfam" id="NF002086">
    <property type="entry name" value="PRK00915.1-3"/>
    <property type="match status" value="1"/>
</dbReference>
<dbReference type="FunFam" id="1.10.238.260:FF:000001">
    <property type="entry name" value="2-isopropylmalate synthase"/>
    <property type="match status" value="1"/>
</dbReference>
<dbReference type="EMBL" id="AGJK01000018">
    <property type="protein sequence ID" value="EHP94004.1"/>
    <property type="molecule type" value="Genomic_DNA"/>
</dbReference>
<dbReference type="InterPro" id="IPR050073">
    <property type="entry name" value="2-IPM_HCS-like"/>
</dbReference>
<evidence type="ECO:0000256" key="10">
    <source>
        <dbReference type="ARBA" id="ARBA00023304"/>
    </source>
</evidence>
<dbReference type="PROSITE" id="PS50991">
    <property type="entry name" value="PYR_CT"/>
    <property type="match status" value="1"/>
</dbReference>
<dbReference type="Pfam" id="PF00682">
    <property type="entry name" value="HMGL-like"/>
    <property type="match status" value="1"/>
</dbReference>
<comment type="cofactor">
    <cofactor evidence="12">
        <name>Mn(2+)</name>
        <dbReference type="ChEBI" id="CHEBI:29035"/>
    </cofactor>
</comment>
<protein>
    <recommendedName>
        <fullName evidence="4 12">2-isopropylmalate synthase</fullName>
        <ecNumber evidence="3 12">2.3.3.13</ecNumber>
    </recommendedName>
    <alternativeName>
        <fullName evidence="11 12">Alpha-IPM synthase</fullName>
    </alternativeName>
    <alternativeName>
        <fullName evidence="12">Alpha-isopropylmalate synthase</fullName>
    </alternativeName>
</protein>
<evidence type="ECO:0000256" key="1">
    <source>
        <dbReference type="ARBA" id="ARBA00004689"/>
    </source>
</evidence>
<dbReference type="InterPro" id="IPR005671">
    <property type="entry name" value="LeuA_bact_synth"/>
</dbReference>
<dbReference type="InterPro" id="IPR000891">
    <property type="entry name" value="PYR_CT"/>
</dbReference>
<feature type="domain" description="Pyruvate carboxyltransferase" evidence="13">
    <location>
        <begin position="12"/>
        <end position="276"/>
    </location>
</feature>
<evidence type="ECO:0000313" key="15">
    <source>
        <dbReference type="Proteomes" id="UP000004382"/>
    </source>
</evidence>
<dbReference type="Proteomes" id="UP000004382">
    <property type="component" value="Unassembled WGS sequence"/>
</dbReference>
<dbReference type="Pfam" id="PF08502">
    <property type="entry name" value="LeuA_dimer"/>
    <property type="match status" value="1"/>
</dbReference>
<dbReference type="Gene3D" id="3.30.160.270">
    <property type="match status" value="1"/>
</dbReference>
<evidence type="ECO:0000256" key="8">
    <source>
        <dbReference type="ARBA" id="ARBA00022723"/>
    </source>
</evidence>
<keyword evidence="10 12" id="KW-0100">Branched-chain amino acid biosynthesis</keyword>